<evidence type="ECO:0000313" key="1">
    <source>
        <dbReference type="Proteomes" id="UP000095287"/>
    </source>
</evidence>
<dbReference type="Proteomes" id="UP000095287">
    <property type="component" value="Unplaced"/>
</dbReference>
<evidence type="ECO:0000313" key="2">
    <source>
        <dbReference type="WBParaSite" id="L893_g22375.t1"/>
    </source>
</evidence>
<name>A0A1I7Z3E6_9BILA</name>
<sequence length="141" mass="16047">MQRSVKGERSASKAMAKAVKEENAVDITRAHTTILVKVMHMMKFRRLTGTVCENEPRRSSQRTFGYLRINYVGKNELNTLENAGRQQFSGTAFNRFSSRQVNRPHRTKDSAVVLVLPSRSSRVRTEGRTSERVENTSLNCT</sequence>
<keyword evidence="1" id="KW-1185">Reference proteome</keyword>
<proteinExistence type="predicted"/>
<reference evidence="2" key="1">
    <citation type="submission" date="2016-11" db="UniProtKB">
        <authorList>
            <consortium name="WormBaseParasite"/>
        </authorList>
    </citation>
    <scope>IDENTIFICATION</scope>
</reference>
<protein>
    <submittedName>
        <fullName evidence="2">Uncharacterized protein</fullName>
    </submittedName>
</protein>
<organism evidence="1 2">
    <name type="scientific">Steinernema glaseri</name>
    <dbReference type="NCBI Taxonomy" id="37863"/>
    <lineage>
        <taxon>Eukaryota</taxon>
        <taxon>Metazoa</taxon>
        <taxon>Ecdysozoa</taxon>
        <taxon>Nematoda</taxon>
        <taxon>Chromadorea</taxon>
        <taxon>Rhabditida</taxon>
        <taxon>Tylenchina</taxon>
        <taxon>Panagrolaimomorpha</taxon>
        <taxon>Strongyloidoidea</taxon>
        <taxon>Steinernematidae</taxon>
        <taxon>Steinernema</taxon>
    </lineage>
</organism>
<dbReference type="WBParaSite" id="L893_g22375.t1">
    <property type="protein sequence ID" value="L893_g22375.t1"/>
    <property type="gene ID" value="L893_g22375"/>
</dbReference>
<dbReference type="AlphaFoldDB" id="A0A1I7Z3E6"/>
<accession>A0A1I7Z3E6</accession>